<proteinExistence type="predicted"/>
<dbReference type="AlphaFoldDB" id="A0A3P8MDY4"/>
<keyword evidence="1 3" id="KW-0808">Transferase</keyword>
<evidence type="ECO:0000313" key="3">
    <source>
        <dbReference type="EMBL" id="VDR42390.1"/>
    </source>
</evidence>
<dbReference type="GO" id="GO:0016154">
    <property type="term" value="F:pyrimidine-nucleoside phosphorylase activity"/>
    <property type="evidence" value="ECO:0007669"/>
    <property type="project" value="UniProtKB-EC"/>
</dbReference>
<dbReference type="Gene3D" id="3.90.1170.30">
    <property type="entry name" value="Pyrimidine nucleoside phosphorylase-like, C-terminal domain"/>
    <property type="match status" value="1"/>
</dbReference>
<accession>A0A3P8MDY4</accession>
<reference evidence="3 4" key="1">
    <citation type="submission" date="2018-12" db="EMBL/GenBank/DDBJ databases">
        <authorList>
            <consortium name="Pathogen Informatics"/>
        </authorList>
    </citation>
    <scope>NUCLEOTIDE SEQUENCE [LARGE SCALE GENOMIC DNA]</scope>
    <source>
        <strain evidence="3 4">NCTC10126</strain>
    </source>
</reference>
<organism evidence="3 4">
    <name type="scientific">Mycoplasmopsis caviae</name>
    <dbReference type="NCBI Taxonomy" id="55603"/>
    <lineage>
        <taxon>Bacteria</taxon>
        <taxon>Bacillati</taxon>
        <taxon>Mycoplasmatota</taxon>
        <taxon>Mycoplasmoidales</taxon>
        <taxon>Metamycoplasmataceae</taxon>
        <taxon>Mycoplasmopsis</taxon>
    </lineage>
</organism>
<dbReference type="GO" id="GO:0006213">
    <property type="term" value="P:pyrimidine nucleoside metabolic process"/>
    <property type="evidence" value="ECO:0007669"/>
    <property type="project" value="InterPro"/>
</dbReference>
<evidence type="ECO:0000259" key="2">
    <source>
        <dbReference type="SMART" id="SM00941"/>
    </source>
</evidence>
<dbReference type="SMART" id="SM00941">
    <property type="entry name" value="PYNP_C"/>
    <property type="match status" value="1"/>
</dbReference>
<dbReference type="EMBL" id="UZVY01000001">
    <property type="protein sequence ID" value="VDR42390.1"/>
    <property type="molecule type" value="Genomic_DNA"/>
</dbReference>
<evidence type="ECO:0000256" key="1">
    <source>
        <dbReference type="ARBA" id="ARBA00022679"/>
    </source>
</evidence>
<gene>
    <name evidence="3" type="primary">pdp_1</name>
    <name evidence="3" type="ORF">NCTC10126_00913</name>
</gene>
<keyword evidence="3" id="KW-0328">Glycosyltransferase</keyword>
<dbReference type="InterPro" id="IPR036566">
    <property type="entry name" value="PYNP-like_C_sf"/>
</dbReference>
<dbReference type="EC" id="2.4.2.2" evidence="3"/>
<dbReference type="InterPro" id="IPR013102">
    <property type="entry name" value="PYNP_C"/>
</dbReference>
<protein>
    <submittedName>
        <fullName evidence="3">Pyrimidine-nucleoside phosphorylase</fullName>
        <ecNumber evidence="3">2.4.2.2</ecNumber>
    </submittedName>
</protein>
<name>A0A3P8MDY4_9BACT</name>
<evidence type="ECO:0000313" key="4">
    <source>
        <dbReference type="Proteomes" id="UP000280036"/>
    </source>
</evidence>
<dbReference type="Proteomes" id="UP000280036">
    <property type="component" value="Unassembled WGS sequence"/>
</dbReference>
<sequence length="74" mass="8047">MKLGAGRATKEDSIDFEAGISLHAKTNHKVTKGQKLFTLYSSNPIDSSLINELATGYKIGNSKVENKIIIAKLK</sequence>
<dbReference type="Pfam" id="PF07831">
    <property type="entry name" value="PYNP_C"/>
    <property type="match status" value="1"/>
</dbReference>
<dbReference type="SUPFAM" id="SSF54680">
    <property type="entry name" value="Pyrimidine nucleoside phosphorylase C-terminal domain"/>
    <property type="match status" value="1"/>
</dbReference>
<feature type="domain" description="Pyrimidine nucleoside phosphorylase C-terminal" evidence="2">
    <location>
        <begin position="1"/>
        <end position="60"/>
    </location>
</feature>